<reference evidence="10 11" key="1">
    <citation type="submission" date="2020-08" db="EMBL/GenBank/DDBJ databases">
        <title>Genomic Encyclopedia of Type Strains, Phase III (KMG-III): the genomes of soil and plant-associated and newly described type strains.</title>
        <authorList>
            <person name="Whitman W."/>
        </authorList>
    </citation>
    <scope>NUCLEOTIDE SEQUENCE [LARGE SCALE GENOMIC DNA]</scope>
    <source>
        <strain evidence="10 11">CECT 8960</strain>
    </source>
</reference>
<dbReference type="InterPro" id="IPR017297">
    <property type="entry name" value="Peptidase_S8A_DPH-A"/>
</dbReference>
<dbReference type="AlphaFoldDB" id="A0A7W7VCF5"/>
<evidence type="ECO:0000256" key="3">
    <source>
        <dbReference type="ARBA" id="ARBA00022801"/>
    </source>
</evidence>
<dbReference type="Proteomes" id="UP000520767">
    <property type="component" value="Unassembled WGS sequence"/>
</dbReference>
<dbReference type="GO" id="GO:0006508">
    <property type="term" value="P:proteolysis"/>
    <property type="evidence" value="ECO:0007669"/>
    <property type="project" value="UniProtKB-KW"/>
</dbReference>
<dbReference type="PROSITE" id="PS00138">
    <property type="entry name" value="SUBTILASE_SER"/>
    <property type="match status" value="1"/>
</dbReference>
<dbReference type="PROSITE" id="PS00137">
    <property type="entry name" value="SUBTILASE_HIS"/>
    <property type="match status" value="1"/>
</dbReference>
<keyword evidence="4 6" id="KW-0720">Serine protease</keyword>
<dbReference type="InterPro" id="IPR015500">
    <property type="entry name" value="Peptidase_S8_subtilisin-rel"/>
</dbReference>
<dbReference type="InterPro" id="IPR000209">
    <property type="entry name" value="Peptidase_S8/S53_dom"/>
</dbReference>
<sequence length="1059" mass="110713">MRRIGVGVVVMGLVVATAPAATAQARPRQAGLPTSTITLVTGDQVVLQGGEPKSVRPGPGRDGMRFSVHKTADHQYVIPADAITAVGQGRVDRRLFDLKTLQEFGYDKRATVPLIVTGQGANRVATTGRALPSVDGYAYEAAKGEAWQNLTRARGVSKIWLDGKRKALLDHSVPQIGAPAAWDAGYTGAGIKVAVIDTGVDQTHPDLADREIAEANFSDAPDNVDHFGHGTHVASTVAGTGAKSGGKYRGVASGAQILDAKVLDDFGGGLESWIIAGMEWAAEQGADVANMSLGGGDTPGVDPMEEAVNNLSAEYGTLFVIAAGNSGSDATIGSPGSADAALTVGAVDRDDNLAPFSSRGPRVGDGAIKPDVTAPGVEIVAALHADGTIGPEVEPGYTALSGTSMATPHVAGAAALLAQQHPDYTGAQLKAVLSGSAKPHPDLTAFEQGSGRVDVARAITQTVVSEPTSVSIGTIQWPHDDDVPVGKPLTYRNLGDADVTLALTLDTDAPEGMFTLSTGEVTVPAGGTAEVTVTGDAGVGDVDGYYSAAVTATAGDSVTRTPVALDREVESYNLTVNTLDSTGAPTAEYGLLLYGIDSPRFLTPYDEDGSIEVRVPKGTYLLDNAVFEGGEADQRISLLIQPKLVVDKDMTVTTDARAAKPIDVTPPAAAELLLGDIGYSLITDSGGLGSAFLTDDLSRIWTAHLGEALPGQFTAKINSQWSSADGSYYGLAWFPQGAMPTGFTKVVTKKDVATIRADHGAPTPGRTGGKVVFPSPTEGDGFVFGVETPVDLPGQRNEYVTTDGVQWQGMLNQYNGEDQESQLISPYHVYRAGKTYRTSFNHGVFSPAFTNDGFPGGWIYRYANDLIIQPPLFSDAAGNAGFSLTESASLRLYRDGELIGEADEPSAYFAVPAEDSEYRVVVTANRPADVFDVSSTVSAEWTFRSAFVEGNEPAPIAASAIRFTPKLDAANSAPAGVPFLVPVSLQRNGNGAADRPRSLKVEVSYDEGRTWKRATTILNAVAVLYHPSGADSVSLRATATTRDGGTVTETVLRAYKLRK</sequence>
<dbReference type="EMBL" id="JACHJQ010000001">
    <property type="protein sequence ID" value="MBB4904962.1"/>
    <property type="molecule type" value="Genomic_DNA"/>
</dbReference>
<evidence type="ECO:0000259" key="9">
    <source>
        <dbReference type="Pfam" id="PF00082"/>
    </source>
</evidence>
<proteinExistence type="inferred from homology"/>
<evidence type="ECO:0000256" key="6">
    <source>
        <dbReference type="PROSITE-ProRule" id="PRU01240"/>
    </source>
</evidence>
<dbReference type="PANTHER" id="PTHR43806">
    <property type="entry name" value="PEPTIDASE S8"/>
    <property type="match status" value="1"/>
</dbReference>
<comment type="similarity">
    <text evidence="1 6 7">Belongs to the peptidase S8 family.</text>
</comment>
<evidence type="ECO:0000256" key="7">
    <source>
        <dbReference type="RuleBase" id="RU003355"/>
    </source>
</evidence>
<protein>
    <recommendedName>
        <fullName evidence="9">Peptidase S8/S53 domain-containing protein</fullName>
    </recommendedName>
</protein>
<dbReference type="PROSITE" id="PS00136">
    <property type="entry name" value="SUBTILASE_ASP"/>
    <property type="match status" value="1"/>
</dbReference>
<dbReference type="PANTHER" id="PTHR43806:SF11">
    <property type="entry name" value="CEREVISIN-RELATED"/>
    <property type="match status" value="1"/>
</dbReference>
<dbReference type="InterPro" id="IPR036852">
    <property type="entry name" value="Peptidase_S8/S53_dom_sf"/>
</dbReference>
<gene>
    <name evidence="10" type="ORF">FHR82_001172</name>
</gene>
<dbReference type="PIRSF" id="PIRSF037854">
    <property type="entry name" value="Dihydropyridine_esterase"/>
    <property type="match status" value="1"/>
</dbReference>
<dbReference type="PRINTS" id="PR00723">
    <property type="entry name" value="SUBTILISIN"/>
</dbReference>
<feature type="chain" id="PRO_5038414975" description="Peptidase S8/S53 domain-containing protein" evidence="8">
    <location>
        <begin position="24"/>
        <end position="1059"/>
    </location>
</feature>
<keyword evidence="11" id="KW-1185">Reference proteome</keyword>
<feature type="active site" description="Charge relay system" evidence="5 6">
    <location>
        <position position="404"/>
    </location>
</feature>
<organism evidence="10 11">
    <name type="scientific">Actinophytocola algeriensis</name>
    <dbReference type="NCBI Taxonomy" id="1768010"/>
    <lineage>
        <taxon>Bacteria</taxon>
        <taxon>Bacillati</taxon>
        <taxon>Actinomycetota</taxon>
        <taxon>Actinomycetes</taxon>
        <taxon>Pseudonocardiales</taxon>
        <taxon>Pseudonocardiaceae</taxon>
    </lineage>
</organism>
<comment type="caution">
    <text evidence="10">The sequence shown here is derived from an EMBL/GenBank/DDBJ whole genome shotgun (WGS) entry which is preliminary data.</text>
</comment>
<evidence type="ECO:0000256" key="1">
    <source>
        <dbReference type="ARBA" id="ARBA00011073"/>
    </source>
</evidence>
<evidence type="ECO:0000313" key="11">
    <source>
        <dbReference type="Proteomes" id="UP000520767"/>
    </source>
</evidence>
<evidence type="ECO:0000256" key="8">
    <source>
        <dbReference type="SAM" id="SignalP"/>
    </source>
</evidence>
<name>A0A7W7VCF5_9PSEU</name>
<feature type="signal peptide" evidence="8">
    <location>
        <begin position="1"/>
        <end position="23"/>
    </location>
</feature>
<evidence type="ECO:0000256" key="2">
    <source>
        <dbReference type="ARBA" id="ARBA00022670"/>
    </source>
</evidence>
<dbReference type="InterPro" id="IPR022398">
    <property type="entry name" value="Peptidase_S8_His-AS"/>
</dbReference>
<dbReference type="PROSITE" id="PS51892">
    <property type="entry name" value="SUBTILASE"/>
    <property type="match status" value="1"/>
</dbReference>
<dbReference type="InterPro" id="IPR050131">
    <property type="entry name" value="Peptidase_S8_subtilisin-like"/>
</dbReference>
<feature type="domain" description="Peptidase S8/S53" evidence="9">
    <location>
        <begin position="188"/>
        <end position="451"/>
    </location>
</feature>
<accession>A0A7W7VCF5</accession>
<dbReference type="InterPro" id="IPR023828">
    <property type="entry name" value="Peptidase_S8_Ser-AS"/>
</dbReference>
<dbReference type="InterPro" id="IPR023827">
    <property type="entry name" value="Peptidase_S8_Asp-AS"/>
</dbReference>
<feature type="active site" description="Charge relay system" evidence="5 6">
    <location>
        <position position="197"/>
    </location>
</feature>
<feature type="active site" description="Charge relay system" evidence="5 6">
    <location>
        <position position="229"/>
    </location>
</feature>
<evidence type="ECO:0000256" key="5">
    <source>
        <dbReference type="PIRSR" id="PIRSR615500-1"/>
    </source>
</evidence>
<dbReference type="RefSeq" id="WP_221463297.1">
    <property type="nucleotide sequence ID" value="NZ_JACHJQ010000001.1"/>
</dbReference>
<evidence type="ECO:0000313" key="10">
    <source>
        <dbReference type="EMBL" id="MBB4904962.1"/>
    </source>
</evidence>
<keyword evidence="8" id="KW-0732">Signal</keyword>
<dbReference type="GO" id="GO:0004252">
    <property type="term" value="F:serine-type endopeptidase activity"/>
    <property type="evidence" value="ECO:0007669"/>
    <property type="project" value="UniProtKB-UniRule"/>
</dbReference>
<keyword evidence="3 6" id="KW-0378">Hydrolase</keyword>
<keyword evidence="2 6" id="KW-0645">Protease</keyword>
<evidence type="ECO:0000256" key="4">
    <source>
        <dbReference type="ARBA" id="ARBA00022825"/>
    </source>
</evidence>
<dbReference type="Gene3D" id="3.40.50.200">
    <property type="entry name" value="Peptidase S8/S53 domain"/>
    <property type="match status" value="1"/>
</dbReference>
<dbReference type="SUPFAM" id="SSF52743">
    <property type="entry name" value="Subtilisin-like"/>
    <property type="match status" value="1"/>
</dbReference>
<dbReference type="Pfam" id="PF00082">
    <property type="entry name" value="Peptidase_S8"/>
    <property type="match status" value="1"/>
</dbReference>